<evidence type="ECO:0000313" key="2">
    <source>
        <dbReference type="Proteomes" id="UP001595803"/>
    </source>
</evidence>
<proteinExistence type="predicted"/>
<sequence length="89" mass="9819">MREDSVPLSEVLMALPVHEGAGLMRALRLGATVTCVQRHRPDGLRFVLYGQGTTGVVRTREHRRLGSDLVADLMARLEPQLHRHCPPGG</sequence>
<evidence type="ECO:0000313" key="1">
    <source>
        <dbReference type="EMBL" id="MFC3833634.1"/>
    </source>
</evidence>
<name>A0ABV7ZC01_9DEIO</name>
<keyword evidence="2" id="KW-1185">Reference proteome</keyword>
<gene>
    <name evidence="1" type="ORF">ACFOSB_12265</name>
</gene>
<accession>A0ABV7ZC01</accession>
<reference evidence="2" key="1">
    <citation type="journal article" date="2019" name="Int. J. Syst. Evol. Microbiol.">
        <title>The Global Catalogue of Microorganisms (GCM) 10K type strain sequencing project: providing services to taxonomists for standard genome sequencing and annotation.</title>
        <authorList>
            <consortium name="The Broad Institute Genomics Platform"/>
            <consortium name="The Broad Institute Genome Sequencing Center for Infectious Disease"/>
            <person name="Wu L."/>
            <person name="Ma J."/>
        </authorList>
    </citation>
    <scope>NUCLEOTIDE SEQUENCE [LARGE SCALE GENOMIC DNA]</scope>
    <source>
        <strain evidence="2">CCTCC AB 2017081</strain>
    </source>
</reference>
<dbReference type="EMBL" id="JBHRZG010000012">
    <property type="protein sequence ID" value="MFC3833634.1"/>
    <property type="molecule type" value="Genomic_DNA"/>
</dbReference>
<organism evidence="1 2">
    <name type="scientific">Deinococcus rufus</name>
    <dbReference type="NCBI Taxonomy" id="2136097"/>
    <lineage>
        <taxon>Bacteria</taxon>
        <taxon>Thermotogati</taxon>
        <taxon>Deinococcota</taxon>
        <taxon>Deinococci</taxon>
        <taxon>Deinococcales</taxon>
        <taxon>Deinococcaceae</taxon>
        <taxon>Deinococcus</taxon>
    </lineage>
</organism>
<dbReference type="RefSeq" id="WP_322474922.1">
    <property type="nucleotide sequence ID" value="NZ_JBHRZG010000012.1"/>
</dbReference>
<protein>
    <submittedName>
        <fullName evidence="1">Uncharacterized protein</fullName>
    </submittedName>
</protein>
<dbReference type="Proteomes" id="UP001595803">
    <property type="component" value="Unassembled WGS sequence"/>
</dbReference>
<comment type="caution">
    <text evidence="1">The sequence shown here is derived from an EMBL/GenBank/DDBJ whole genome shotgun (WGS) entry which is preliminary data.</text>
</comment>